<sequence length="357" mass="39951">MTDSESHDWIELNRNRHESDDQWIRRRAFLREYAGSYPKNRLICLSKVYVNMKYLGCDYDSELMQQVSELAATVGGGEAHRSNAEMRKLIKASRGRAEADKSKRKRPAGGPSTSAVPAKLVHPTTAGDIKRYVQFFTNLRVQLLQTDKNADSMQMLNQACGKQRADWILSKNSDGFHTLAIDRCLVLRQKFDEEAPTLRQTICNLAVHHLLQNSRVDIRTSDGTTGFPYELLKDSVEPDTCFTDTIRHCLGKVGAFLASSTTSKKDALARLTEALDRQNLELVVDAQHVGGWNQELTFSTACGAVCLAERSVSKKDATRVNEIKLEVAGVLCEHLSENQKEISLEPADGKNVLKLQL</sequence>
<reference evidence="4" key="1">
    <citation type="submission" date="2016-11" db="UniProtKB">
        <authorList>
            <consortium name="WormBaseParasite"/>
        </authorList>
    </citation>
    <scope>IDENTIFICATION</scope>
</reference>
<evidence type="ECO:0000313" key="4">
    <source>
        <dbReference type="WBParaSite" id="L893_g22548.t1"/>
    </source>
</evidence>
<dbReference type="PROSITE" id="PS51827">
    <property type="entry name" value="XTBD"/>
    <property type="match status" value="1"/>
</dbReference>
<dbReference type="Proteomes" id="UP000095287">
    <property type="component" value="Unplaced"/>
</dbReference>
<keyword evidence="3" id="KW-1185">Reference proteome</keyword>
<dbReference type="PANTHER" id="PTHR48430:SF1">
    <property type="entry name" value="PARTNER OF XRN-2 PROTEIN 1"/>
    <property type="match status" value="1"/>
</dbReference>
<name>A0A1I7Z3U6_9BILA</name>
<proteinExistence type="predicted"/>
<dbReference type="Pfam" id="PF24799">
    <property type="entry name" value="Paxt-1_C"/>
    <property type="match status" value="1"/>
</dbReference>
<evidence type="ECO:0000259" key="2">
    <source>
        <dbReference type="PROSITE" id="PS51827"/>
    </source>
</evidence>
<dbReference type="InterPro" id="IPR057067">
    <property type="entry name" value="Paxt-1-like_C"/>
</dbReference>
<dbReference type="PANTHER" id="PTHR48430">
    <property type="entry name" value="PARTNER OF XRN-2 PROTEIN 1"/>
    <property type="match status" value="1"/>
</dbReference>
<accession>A0A1I7Z3U6</accession>
<protein>
    <submittedName>
        <fullName evidence="4">XRN2-binding (XTBD) domain-containing protein</fullName>
    </submittedName>
</protein>
<evidence type="ECO:0000256" key="1">
    <source>
        <dbReference type="SAM" id="MobiDB-lite"/>
    </source>
</evidence>
<organism evidence="3 4">
    <name type="scientific">Steinernema glaseri</name>
    <dbReference type="NCBI Taxonomy" id="37863"/>
    <lineage>
        <taxon>Eukaryota</taxon>
        <taxon>Metazoa</taxon>
        <taxon>Ecdysozoa</taxon>
        <taxon>Nematoda</taxon>
        <taxon>Chromadorea</taxon>
        <taxon>Rhabditida</taxon>
        <taxon>Tylenchina</taxon>
        <taxon>Panagrolaimomorpha</taxon>
        <taxon>Strongyloidoidea</taxon>
        <taxon>Steinernematidae</taxon>
        <taxon>Steinernema</taxon>
    </lineage>
</organism>
<dbReference type="Pfam" id="PF11952">
    <property type="entry name" value="XTBD"/>
    <property type="match status" value="1"/>
</dbReference>
<dbReference type="InterPro" id="IPR021859">
    <property type="entry name" value="XTBD"/>
</dbReference>
<feature type="domain" description="XRN2-binding (XTBD)" evidence="2">
    <location>
        <begin position="10"/>
        <end position="94"/>
    </location>
</feature>
<dbReference type="AlphaFoldDB" id="A0A1I7Z3U6"/>
<evidence type="ECO:0000313" key="3">
    <source>
        <dbReference type="Proteomes" id="UP000095287"/>
    </source>
</evidence>
<feature type="region of interest" description="Disordered" evidence="1">
    <location>
        <begin position="91"/>
        <end position="118"/>
    </location>
</feature>
<dbReference type="WBParaSite" id="L893_g22548.t1">
    <property type="protein sequence ID" value="L893_g22548.t1"/>
    <property type="gene ID" value="L893_g22548"/>
</dbReference>